<name>A0A5A7ML89_COMTE</name>
<accession>A0A5A7ML89</accession>
<dbReference type="AlphaFoldDB" id="A0A5A7ML89"/>
<protein>
    <submittedName>
        <fullName evidence="1">Uncharacterized protein</fullName>
    </submittedName>
</protein>
<organism evidence="1 2">
    <name type="scientific">Comamonas testosteroni</name>
    <name type="common">Pseudomonas testosteroni</name>
    <dbReference type="NCBI Taxonomy" id="285"/>
    <lineage>
        <taxon>Bacteria</taxon>
        <taxon>Pseudomonadati</taxon>
        <taxon>Pseudomonadota</taxon>
        <taxon>Betaproteobacteria</taxon>
        <taxon>Burkholderiales</taxon>
        <taxon>Comamonadaceae</taxon>
        <taxon>Comamonas</taxon>
    </lineage>
</organism>
<proteinExistence type="predicted"/>
<reference evidence="1 2" key="1">
    <citation type="journal article" date="2019" name="Microbiol. Resour. Announc.">
        <title>Draft Genome Sequence of Comamonas testosteroni TA441, a Bacterium That Has a Cryptic Phenol Degradation Gene Cluster.</title>
        <authorList>
            <person name="Arai H."/>
            <person name="Ishii M."/>
        </authorList>
    </citation>
    <scope>NUCLEOTIDE SEQUENCE [LARGE SCALE GENOMIC DNA]</scope>
    <source>
        <strain evidence="1 2">TA441</strain>
    </source>
</reference>
<evidence type="ECO:0000313" key="2">
    <source>
        <dbReference type="Proteomes" id="UP000323105"/>
    </source>
</evidence>
<dbReference type="EMBL" id="BKBW01000013">
    <property type="protein sequence ID" value="GEQ77455.1"/>
    <property type="molecule type" value="Genomic_DNA"/>
</dbReference>
<dbReference type="Proteomes" id="UP000323105">
    <property type="component" value="Unassembled WGS sequence"/>
</dbReference>
<comment type="caution">
    <text evidence="1">The sequence shown here is derived from an EMBL/GenBank/DDBJ whole genome shotgun (WGS) entry which is preliminary data.</text>
</comment>
<evidence type="ECO:0000313" key="1">
    <source>
        <dbReference type="EMBL" id="GEQ77455.1"/>
    </source>
</evidence>
<gene>
    <name evidence="1" type="ORF">CTTA_4460</name>
</gene>
<sequence length="118" mass="13128">MTSSVAPLISSQRFLNRAMVARKALTFKVFVVCTVEVELRGKVYRILADGHHNLAASKLAGVEPTWRGPTRKLQRVMHGMSAAEFAQFLINNLTDSDWYFVDTGKVVTELLGIEGDMT</sequence>